<dbReference type="AlphaFoldDB" id="A0A7I8LD85"/>
<dbReference type="PANTHER" id="PTHR48007:SF56">
    <property type="entry name" value="LOW QUALITY PROTEIN: PROTEIN STRUBBELIG-RECEPTOR FAMILY 2"/>
    <property type="match status" value="1"/>
</dbReference>
<dbReference type="GO" id="GO:0005524">
    <property type="term" value="F:ATP binding"/>
    <property type="evidence" value="ECO:0007669"/>
    <property type="project" value="InterPro"/>
</dbReference>
<dbReference type="Pfam" id="PF13855">
    <property type="entry name" value="LRR_8"/>
    <property type="match status" value="1"/>
</dbReference>
<dbReference type="Gene3D" id="3.30.200.20">
    <property type="entry name" value="Phosphorylase Kinase, domain 1"/>
    <property type="match status" value="1"/>
</dbReference>
<evidence type="ECO:0000256" key="5">
    <source>
        <dbReference type="ARBA" id="ARBA00022737"/>
    </source>
</evidence>
<evidence type="ECO:0000256" key="4">
    <source>
        <dbReference type="ARBA" id="ARBA00022729"/>
    </source>
</evidence>
<dbReference type="Pfam" id="PF08263">
    <property type="entry name" value="LRRNT_2"/>
    <property type="match status" value="1"/>
</dbReference>
<keyword evidence="13" id="KW-1185">Reference proteome</keyword>
<evidence type="ECO:0000256" key="7">
    <source>
        <dbReference type="ARBA" id="ARBA00023136"/>
    </source>
</evidence>
<dbReference type="InterPro" id="IPR001611">
    <property type="entry name" value="Leu-rich_rpt"/>
</dbReference>
<dbReference type="InterPro" id="IPR001245">
    <property type="entry name" value="Ser-Thr/Tyr_kinase_cat_dom"/>
</dbReference>
<keyword evidence="5" id="KW-0677">Repeat</keyword>
<dbReference type="PROSITE" id="PS50011">
    <property type="entry name" value="PROTEIN_KINASE_DOM"/>
    <property type="match status" value="1"/>
</dbReference>
<dbReference type="Gene3D" id="3.80.10.10">
    <property type="entry name" value="Ribonuclease Inhibitor"/>
    <property type="match status" value="1"/>
</dbReference>
<evidence type="ECO:0000313" key="12">
    <source>
        <dbReference type="EMBL" id="CAA7407987.1"/>
    </source>
</evidence>
<feature type="signal peptide" evidence="10">
    <location>
        <begin position="1"/>
        <end position="23"/>
    </location>
</feature>
<dbReference type="CDD" id="cd12087">
    <property type="entry name" value="TM_EGFR-like"/>
    <property type="match status" value="1"/>
</dbReference>
<dbReference type="InterPro" id="IPR046959">
    <property type="entry name" value="PRK1-6/SRF4-like"/>
</dbReference>
<keyword evidence="4 10" id="KW-0732">Signal</keyword>
<evidence type="ECO:0000256" key="8">
    <source>
        <dbReference type="ARBA" id="ARBA00023170"/>
    </source>
</evidence>
<name>A0A7I8LD85_SPIIN</name>
<dbReference type="GO" id="GO:0004672">
    <property type="term" value="F:protein kinase activity"/>
    <property type="evidence" value="ECO:0007669"/>
    <property type="project" value="InterPro"/>
</dbReference>
<evidence type="ECO:0000256" key="3">
    <source>
        <dbReference type="ARBA" id="ARBA00022692"/>
    </source>
</evidence>
<evidence type="ECO:0000256" key="1">
    <source>
        <dbReference type="ARBA" id="ARBA00004370"/>
    </source>
</evidence>
<evidence type="ECO:0000313" key="13">
    <source>
        <dbReference type="Proteomes" id="UP000663760"/>
    </source>
</evidence>
<feature type="domain" description="Protein kinase" evidence="11">
    <location>
        <begin position="420"/>
        <end position="700"/>
    </location>
</feature>
<comment type="subcellular location">
    <subcellularLocation>
        <location evidence="1">Membrane</location>
    </subcellularLocation>
</comment>
<reference evidence="12" key="1">
    <citation type="submission" date="2020-02" db="EMBL/GenBank/DDBJ databases">
        <authorList>
            <person name="Scholz U."/>
            <person name="Mascher M."/>
            <person name="Fiebig A."/>
        </authorList>
    </citation>
    <scope>NUCLEOTIDE SEQUENCE</scope>
</reference>
<dbReference type="InterPro" id="IPR013210">
    <property type="entry name" value="LRR_N_plant-typ"/>
</dbReference>
<evidence type="ECO:0000256" key="2">
    <source>
        <dbReference type="ARBA" id="ARBA00022614"/>
    </source>
</evidence>
<accession>A0A7I8LD85</accession>
<gene>
    <name evidence="12" type="ORF">SI8410_14018665</name>
</gene>
<evidence type="ECO:0000256" key="6">
    <source>
        <dbReference type="ARBA" id="ARBA00022989"/>
    </source>
</evidence>
<feature type="chain" id="PRO_5029741286" description="Protein kinase domain-containing protein" evidence="10">
    <location>
        <begin position="24"/>
        <end position="755"/>
    </location>
</feature>
<dbReference type="SUPFAM" id="SSF56112">
    <property type="entry name" value="Protein kinase-like (PK-like)"/>
    <property type="match status" value="1"/>
</dbReference>
<dbReference type="SUPFAM" id="SSF52058">
    <property type="entry name" value="L domain-like"/>
    <property type="match status" value="1"/>
</dbReference>
<organism evidence="12 13">
    <name type="scientific">Spirodela intermedia</name>
    <name type="common">Intermediate duckweed</name>
    <dbReference type="NCBI Taxonomy" id="51605"/>
    <lineage>
        <taxon>Eukaryota</taxon>
        <taxon>Viridiplantae</taxon>
        <taxon>Streptophyta</taxon>
        <taxon>Embryophyta</taxon>
        <taxon>Tracheophyta</taxon>
        <taxon>Spermatophyta</taxon>
        <taxon>Magnoliopsida</taxon>
        <taxon>Liliopsida</taxon>
        <taxon>Araceae</taxon>
        <taxon>Lemnoideae</taxon>
        <taxon>Spirodela</taxon>
    </lineage>
</organism>
<keyword evidence="6 9" id="KW-1133">Transmembrane helix</keyword>
<protein>
    <recommendedName>
        <fullName evidence="11">Protein kinase domain-containing protein</fullName>
    </recommendedName>
</protein>
<keyword evidence="8" id="KW-0675">Receptor</keyword>
<dbReference type="InterPro" id="IPR032675">
    <property type="entry name" value="LRR_dom_sf"/>
</dbReference>
<sequence>MSGISQLMSPVLLFVSLLGLVSTETDPLDVEAIHALYRALNSPPQLKGWTSEGGDPCGGELWHGVSCFAKSVMSIKIKGLGVGGQLGLNLSNFKNLNELDISENFIGGEIPDSLPPTATHLNLACNKFSMNVPFSLSYLKSLTHLNLSHNSLSGQIGNIFTDFHNLKYLDLSFNHFSGDLPISFTSLSHLHGLYLQENHFTGSVAFLAYLPLSSLNLENNHFSGVVPKQFESIQELKINGNMFQAGYVIPPRYDIEYSPPSSSPRPPPAIFSLRQDCNVSNDPISALNCYGEYSLESGQSQGVPSWGIAACGIGGLIFVGLILAVVVVFGRRSRKNRMKNLKRSCDPDVSLPITSVEGTRLHTDNLILDPPSVSAPKTASFHHTRSSRASGRKISLRRLRGLPTVKLYSASDLLLATNNFNERNFLGNSLFGSSYRADFPGGQTCVVKRLEIAALPPQEEEMFMDFVWNMSRLKHPSITRLLGYSVEQGQHILVYEYMKNGSLDYMLHSSDERKKLLSWRTRVKVAVGVARALEYLHLASSPPITYENLKATNIFLDDKLMPHLGDCGLAMLRPLTNIESKASNLAASRTGYTAPEFGVSGADKTKSDVFSFGVLLLELLTGRKPWDTSRGREEESLVMWASSRLHDIAMLEDMTDPAIKSSVAAQVLSRFADIVLPCIQPHPEFRPVINEVGDQLTRLLGKIHRQPRDGRGAAKAGGAEPDVSEFSFKTALSHLERFSHVSALNKVASSSSTLS</sequence>
<dbReference type="InterPro" id="IPR000719">
    <property type="entry name" value="Prot_kinase_dom"/>
</dbReference>
<evidence type="ECO:0000259" key="11">
    <source>
        <dbReference type="PROSITE" id="PS50011"/>
    </source>
</evidence>
<dbReference type="InterPro" id="IPR011009">
    <property type="entry name" value="Kinase-like_dom_sf"/>
</dbReference>
<keyword evidence="7 9" id="KW-0472">Membrane</keyword>
<dbReference type="EMBL" id="LR746277">
    <property type="protein sequence ID" value="CAA7407987.1"/>
    <property type="molecule type" value="Genomic_DNA"/>
</dbReference>
<keyword evidence="2" id="KW-0433">Leucine-rich repeat</keyword>
<feature type="transmembrane region" description="Helical" evidence="9">
    <location>
        <begin position="306"/>
        <end position="329"/>
    </location>
</feature>
<dbReference type="PANTHER" id="PTHR48007">
    <property type="entry name" value="LEUCINE-RICH REPEAT RECEPTOR-LIKE PROTEIN KINASE PXC1"/>
    <property type="match status" value="1"/>
</dbReference>
<keyword evidence="3 9" id="KW-0812">Transmembrane</keyword>
<dbReference type="Gene3D" id="1.10.510.10">
    <property type="entry name" value="Transferase(Phosphotransferase) domain 1"/>
    <property type="match status" value="1"/>
</dbReference>
<evidence type="ECO:0000256" key="10">
    <source>
        <dbReference type="SAM" id="SignalP"/>
    </source>
</evidence>
<dbReference type="Pfam" id="PF07714">
    <property type="entry name" value="PK_Tyr_Ser-Thr"/>
    <property type="match status" value="1"/>
</dbReference>
<dbReference type="OrthoDB" id="676979at2759"/>
<dbReference type="Proteomes" id="UP000663760">
    <property type="component" value="Chromosome 14"/>
</dbReference>
<dbReference type="FunFam" id="1.10.510.10:FF:000095">
    <property type="entry name" value="protein STRUBBELIG-RECEPTOR FAMILY 8"/>
    <property type="match status" value="1"/>
</dbReference>
<proteinExistence type="predicted"/>
<evidence type="ECO:0000256" key="9">
    <source>
        <dbReference type="SAM" id="Phobius"/>
    </source>
</evidence>
<dbReference type="GO" id="GO:0016020">
    <property type="term" value="C:membrane"/>
    <property type="evidence" value="ECO:0007669"/>
    <property type="project" value="UniProtKB-SubCell"/>
</dbReference>
<dbReference type="Pfam" id="PF00560">
    <property type="entry name" value="LRR_1"/>
    <property type="match status" value="2"/>
</dbReference>
<dbReference type="FunFam" id="3.80.10.10:FF:000062">
    <property type="entry name" value="protein STRUBBELIG-RECEPTOR FAMILY 3"/>
    <property type="match status" value="1"/>
</dbReference>